<comment type="caution">
    <text evidence="2">The sequence shown here is derived from an EMBL/GenBank/DDBJ whole genome shotgun (WGS) entry which is preliminary data.</text>
</comment>
<sequence>MGVMRFSPFLFLLLLACSAPAADSSGGQGDLPEALSRHEPGAAIRLSPDRVANLRVRDGVVELVEDGEVTALSSLDFTDTHVLAADITRDGAMELFVELFPSRSGSCYELWWSRAGGYVRHDDLFCNPALDERGTLITVDRDGPYSRATEYVPADQGGIEWVRRQEPLSPDFSRFEQRSDDDAPTSMVVFLGLPGCGEAHLNVDDPVEVADAPGSQAGRIMEGSLRVLDVARTDGSAGEWVLVEAATGDTGWAAASELGDMQAAARRQCSSLEN</sequence>
<protein>
    <recommendedName>
        <fullName evidence="4">SH3b domain-containing protein</fullName>
    </recommendedName>
</protein>
<keyword evidence="3" id="KW-1185">Reference proteome</keyword>
<feature type="signal peptide" evidence="1">
    <location>
        <begin position="1"/>
        <end position="21"/>
    </location>
</feature>
<reference evidence="2 3" key="1">
    <citation type="submission" date="2013-08" db="EMBL/GenBank/DDBJ databases">
        <title>Genomic analysis of Lysobacter defluvii.</title>
        <authorList>
            <person name="Wang Q."/>
            <person name="Wang G."/>
        </authorList>
    </citation>
    <scope>NUCLEOTIDE SEQUENCE [LARGE SCALE GENOMIC DNA]</scope>
    <source>
        <strain evidence="2 3">IMMIB APB-9</strain>
    </source>
</reference>
<evidence type="ECO:0000313" key="2">
    <source>
        <dbReference type="EMBL" id="KGO98768.1"/>
    </source>
</evidence>
<dbReference type="PROSITE" id="PS51257">
    <property type="entry name" value="PROKAR_LIPOPROTEIN"/>
    <property type="match status" value="1"/>
</dbReference>
<dbReference type="AlphaFoldDB" id="A0A0A0M6X6"/>
<feature type="chain" id="PRO_5001966597" description="SH3b domain-containing protein" evidence="1">
    <location>
        <begin position="22"/>
        <end position="274"/>
    </location>
</feature>
<name>A0A0A0M6X6_9GAMM</name>
<evidence type="ECO:0008006" key="4">
    <source>
        <dbReference type="Google" id="ProtNLM"/>
    </source>
</evidence>
<organism evidence="2 3">
    <name type="scientific">Lysobacter defluvii IMMIB APB-9 = DSM 18482</name>
    <dbReference type="NCBI Taxonomy" id="1385515"/>
    <lineage>
        <taxon>Bacteria</taxon>
        <taxon>Pseudomonadati</taxon>
        <taxon>Pseudomonadota</taxon>
        <taxon>Gammaproteobacteria</taxon>
        <taxon>Lysobacterales</taxon>
        <taxon>Lysobacteraceae</taxon>
        <taxon>Novilysobacter</taxon>
    </lineage>
</organism>
<gene>
    <name evidence="2" type="ORF">N791_13500</name>
</gene>
<evidence type="ECO:0000256" key="1">
    <source>
        <dbReference type="SAM" id="SignalP"/>
    </source>
</evidence>
<dbReference type="RefSeq" id="WP_027070638.1">
    <property type="nucleotide sequence ID" value="NZ_AVBH01000051.1"/>
</dbReference>
<dbReference type="OrthoDB" id="6884118at2"/>
<accession>A0A0A0M6X6</accession>
<dbReference type="EMBL" id="AVBH01000051">
    <property type="protein sequence ID" value="KGO98768.1"/>
    <property type="molecule type" value="Genomic_DNA"/>
</dbReference>
<proteinExistence type="predicted"/>
<keyword evidence="1" id="KW-0732">Signal</keyword>
<dbReference type="Proteomes" id="UP000030003">
    <property type="component" value="Unassembled WGS sequence"/>
</dbReference>
<evidence type="ECO:0000313" key="3">
    <source>
        <dbReference type="Proteomes" id="UP000030003"/>
    </source>
</evidence>
<dbReference type="STRING" id="1385515.GCA_000423325_01957"/>